<name>A0ACC3TRY9_9ASCO</name>
<accession>A0ACC3TRY9</accession>
<reference evidence="2" key="1">
    <citation type="journal article" date="2024" name="Front. Bioeng. Biotechnol.">
        <title>Genome-scale model development and genomic sequencing of the oleaginous clade Lipomyces.</title>
        <authorList>
            <person name="Czajka J.J."/>
            <person name="Han Y."/>
            <person name="Kim J."/>
            <person name="Mondo S.J."/>
            <person name="Hofstad B.A."/>
            <person name="Robles A."/>
            <person name="Haridas S."/>
            <person name="Riley R."/>
            <person name="LaButti K."/>
            <person name="Pangilinan J."/>
            <person name="Andreopoulos W."/>
            <person name="Lipzen A."/>
            <person name="Yan J."/>
            <person name="Wang M."/>
            <person name="Ng V."/>
            <person name="Grigoriev I.V."/>
            <person name="Spatafora J.W."/>
            <person name="Magnuson J.K."/>
            <person name="Baker S.E."/>
            <person name="Pomraning K.R."/>
        </authorList>
    </citation>
    <scope>NUCLEOTIDE SEQUENCE [LARGE SCALE GENOMIC DNA]</scope>
    <source>
        <strain evidence="2">CBS 10300</strain>
    </source>
</reference>
<protein>
    <submittedName>
        <fullName evidence="1">Uncharacterized protein</fullName>
    </submittedName>
</protein>
<dbReference type="Proteomes" id="UP001489719">
    <property type="component" value="Unassembled WGS sequence"/>
</dbReference>
<evidence type="ECO:0000313" key="1">
    <source>
        <dbReference type="EMBL" id="KAK9323770.1"/>
    </source>
</evidence>
<keyword evidence="2" id="KW-1185">Reference proteome</keyword>
<sequence length="1822" mass="205114">MKWGGSSKQHTPSSSGQTRLYGEAAIHSATVSQSHLLASSSYLPTPTRHPHSRDEDQNMSRPTLPLRLFKHRKDSESDDHQSSSVTYISASPTNPPSPVFSAHGSPMLRDDNFGKHMSISRSMNDIEFLAHTSPTTRELQGDVDYSTRDDLRHNLGQYVLGGRGPVGDVTIPTQARQTLGYKQGWLNRSEIDPKKTNRLPVWKLQKAVLKDNYLYLYKPPSDIGIKYFDFSASFNKLSITDPVTAEISHQSPARHPGLIIDDNGNVVSGSIEAICHEMLFGEDQAFATDAICLLPSWTDFLLALETLAKLSTLNAADERIAYILNTIVDQMSSALLDDAVYAVMKTLSGQLETKGRNLIERRMTDKKSQLRAMLNYTPSGSDVKHVELYAKLREGIDVDTFLNIDVELFAEQIHIFHLRIFRRWNPVDDFSLLYGLRYTFARKNPLVSTNILPHFLGTTMIRQLFSTGSSGQNSQLLTCKLLSKWILLGNILKRRGDMVGWLAIASIVCSPALCRLRDIWALASSDLIEIISQDWAPVIFDVDRRVILSEISSRRESSHILAPDGIGKTYSKDWVVPYFGDISIHLFERMSEINKDTIDIVSSRSELARIHKALGRWTTYISSIENSDNLPILEPPVAALQECLYSLYEAHMSTTPISPLTIMEMSLRYESPITGQYAHYYISQRSPLSTGSYSAILFTEILPSYKLFTQKDLLDAGGLLYKKSSSSLKPKTSADPLAPQENRRLGGGSQQLRRASSFPPSRANITITGYSDLDTTSRNRVAMFPNRHFMVKSVRDVLNMGVNLYHVRNELVLKSFKDEGARASRISSVIFENPSKRMSNGSRRLSAQFQPAAIESQIDYRPSQPQSVNVVAKAGTFDRLVDVLVVGVEDFSPWVNGEDTFHLQNFDRISLHMDMDVFTSTFFAMYRNFASPSSLLDALRRRFLGARSASTSLHAPNEASREFPDWNAFIDETEDSIDWIFVAKIHIGILEACNVWVSEYYSDLVNELRLRESFLDFLHLVDREASSWRVRRVEDESLTPFADTIETQSRKLRKSFARKSYRPIDISPWPVVPPPSSTPLKFPEFTVESIEQFCDAVDRMVGIIFKQIKMKDWIAVYELFEMQTVDPHKLFTNRNLNMNTDDDLVIQDVFGFCASLDCFKSDEIMVSHFPNAIKKLYAFRMSLVSWVAMHIADPSLKKSSRVKRMVVLLHAIAICRKRMSVIEFGPQPIEDDAQMKIPSLVESAIASAIVRPESRQYAAAWAKAARDVGRDVQQVDFLEDIIPQFDDNAMEHTALLEPLTPCMGWIFERILEIVCYFPNMAVENPLMVNFDKQRYIYNFLSNVLDAGPSKRNSSSTPEEPAAVLLTLDMIDRLDKRQIREAAAREMRDSSHKASKALRAFGGLVAQEQEKLRRDARQKEVLDRQLRDQLRAPYNKMRGPLQSGDRKFSKSSRFGGLLKAVRPLSMAFSNNWSPPSPDRSVSPNDLPEVSSIESRHKPSTAINLASAVASIPSDMQGMGVFKVVCDNGADFFFQATNDNDLDEWIKLCSAVRASAIEKSRATADALEPTKNPLTKVFGVPIETVCKRENQLIPTVVQLLLAEIEARGLEEVGIYRVPGSLANVNELKKAFDSGFSVNMDDERWFDINTIAGCLKLYLRELPEPLLTAELFPEFTQIAKLPDENEQVSHFASVVGQLPRNNYYLLKRIIEHLAVISSHGDINKMHAVNLAIVFSMSLLPGNSPFSMSSDLGSIQTMLRAMITYASQIFNADYSPGARSSVITESESFLTPPPVPEKDSHARPVQDSHTFDAPSKRESYHEVSVF</sequence>
<evidence type="ECO:0000313" key="2">
    <source>
        <dbReference type="Proteomes" id="UP001489719"/>
    </source>
</evidence>
<organism evidence="1 2">
    <name type="scientific">Lipomyces orientalis</name>
    <dbReference type="NCBI Taxonomy" id="1233043"/>
    <lineage>
        <taxon>Eukaryota</taxon>
        <taxon>Fungi</taxon>
        <taxon>Dikarya</taxon>
        <taxon>Ascomycota</taxon>
        <taxon>Saccharomycotina</taxon>
        <taxon>Lipomycetes</taxon>
        <taxon>Lipomycetales</taxon>
        <taxon>Lipomycetaceae</taxon>
        <taxon>Lipomyces</taxon>
    </lineage>
</organism>
<gene>
    <name evidence="1" type="ORF">V1517DRAFT_319325</name>
</gene>
<dbReference type="EMBL" id="MU970057">
    <property type="protein sequence ID" value="KAK9323770.1"/>
    <property type="molecule type" value="Genomic_DNA"/>
</dbReference>
<proteinExistence type="predicted"/>
<comment type="caution">
    <text evidence="1">The sequence shown here is derived from an EMBL/GenBank/DDBJ whole genome shotgun (WGS) entry which is preliminary data.</text>
</comment>